<name>A0A218WZT2_PUNGR</name>
<dbReference type="EMBL" id="MTKT01002534">
    <property type="protein sequence ID" value="OWM77582.1"/>
    <property type="molecule type" value="Genomic_DNA"/>
</dbReference>
<sequence>MNKNTIGLHEPRPPSNGRRCGNAMPSGGVESLALMESKTRKQEASGEAQVINPSLAQGPGYRLLLPY</sequence>
<dbReference type="Proteomes" id="UP000197138">
    <property type="component" value="Unassembled WGS sequence"/>
</dbReference>
<gene>
    <name evidence="2" type="ORF">CDL15_Pgr016980</name>
</gene>
<comment type="caution">
    <text evidence="2">The sequence shown here is derived from an EMBL/GenBank/DDBJ whole genome shotgun (WGS) entry which is preliminary data.</text>
</comment>
<feature type="region of interest" description="Disordered" evidence="1">
    <location>
        <begin position="1"/>
        <end position="28"/>
    </location>
</feature>
<evidence type="ECO:0000313" key="3">
    <source>
        <dbReference type="Proteomes" id="UP000197138"/>
    </source>
</evidence>
<evidence type="ECO:0000313" key="2">
    <source>
        <dbReference type="EMBL" id="OWM77582.1"/>
    </source>
</evidence>
<evidence type="ECO:0000256" key="1">
    <source>
        <dbReference type="SAM" id="MobiDB-lite"/>
    </source>
</evidence>
<accession>A0A218WZT2</accession>
<reference evidence="3" key="1">
    <citation type="journal article" date="2017" name="Plant J.">
        <title>The pomegranate (Punica granatum L.) genome and the genomics of punicalagin biosynthesis.</title>
        <authorList>
            <person name="Qin G."/>
            <person name="Xu C."/>
            <person name="Ming R."/>
            <person name="Tang H."/>
            <person name="Guyot R."/>
            <person name="Kramer E.M."/>
            <person name="Hu Y."/>
            <person name="Yi X."/>
            <person name="Qi Y."/>
            <person name="Xu X."/>
            <person name="Gao Z."/>
            <person name="Pan H."/>
            <person name="Jian J."/>
            <person name="Tian Y."/>
            <person name="Yue Z."/>
            <person name="Xu Y."/>
        </authorList>
    </citation>
    <scope>NUCLEOTIDE SEQUENCE [LARGE SCALE GENOMIC DNA]</scope>
    <source>
        <strain evidence="3">cv. Dabenzi</strain>
    </source>
</reference>
<organism evidence="2 3">
    <name type="scientific">Punica granatum</name>
    <name type="common">Pomegranate</name>
    <dbReference type="NCBI Taxonomy" id="22663"/>
    <lineage>
        <taxon>Eukaryota</taxon>
        <taxon>Viridiplantae</taxon>
        <taxon>Streptophyta</taxon>
        <taxon>Embryophyta</taxon>
        <taxon>Tracheophyta</taxon>
        <taxon>Spermatophyta</taxon>
        <taxon>Magnoliopsida</taxon>
        <taxon>eudicotyledons</taxon>
        <taxon>Gunneridae</taxon>
        <taxon>Pentapetalae</taxon>
        <taxon>rosids</taxon>
        <taxon>malvids</taxon>
        <taxon>Myrtales</taxon>
        <taxon>Lythraceae</taxon>
        <taxon>Punica</taxon>
    </lineage>
</organism>
<dbReference type="AlphaFoldDB" id="A0A218WZT2"/>
<proteinExistence type="predicted"/>
<protein>
    <submittedName>
        <fullName evidence="2">Uncharacterized protein</fullName>
    </submittedName>
</protein>